<proteinExistence type="predicted"/>
<name>A0A8J6BE84_ELECQ</name>
<dbReference type="EMBL" id="WNTK01007146">
    <property type="protein sequence ID" value="KAG9463354.1"/>
    <property type="molecule type" value="Genomic_DNA"/>
</dbReference>
<accession>A0A8J6BE84</accession>
<evidence type="ECO:0000313" key="1">
    <source>
        <dbReference type="EMBL" id="KAG9463354.1"/>
    </source>
</evidence>
<sequence>MAARAASLLWLEQTRLQIQNLQEWKEFTVRLYEAVQQQMTENNINFFNDLSETEKMFVLDKAAKSLKSGIVNGWLIIINTIG</sequence>
<protein>
    <submittedName>
        <fullName evidence="1">Uncharacterized protein</fullName>
    </submittedName>
</protein>
<gene>
    <name evidence="1" type="ORF">GDO78_021921</name>
</gene>
<dbReference type="Proteomes" id="UP000770717">
    <property type="component" value="Unassembled WGS sequence"/>
</dbReference>
<comment type="caution">
    <text evidence="1">The sequence shown here is derived from an EMBL/GenBank/DDBJ whole genome shotgun (WGS) entry which is preliminary data.</text>
</comment>
<dbReference type="OrthoDB" id="2126613at2759"/>
<keyword evidence="2" id="KW-1185">Reference proteome</keyword>
<organism evidence="1 2">
    <name type="scientific">Eleutherodactylus coqui</name>
    <name type="common">Puerto Rican coqui</name>
    <dbReference type="NCBI Taxonomy" id="57060"/>
    <lineage>
        <taxon>Eukaryota</taxon>
        <taxon>Metazoa</taxon>
        <taxon>Chordata</taxon>
        <taxon>Craniata</taxon>
        <taxon>Vertebrata</taxon>
        <taxon>Euteleostomi</taxon>
        <taxon>Amphibia</taxon>
        <taxon>Batrachia</taxon>
        <taxon>Anura</taxon>
        <taxon>Neobatrachia</taxon>
        <taxon>Hyloidea</taxon>
        <taxon>Eleutherodactylidae</taxon>
        <taxon>Eleutherodactylinae</taxon>
        <taxon>Eleutherodactylus</taxon>
        <taxon>Eleutherodactylus</taxon>
    </lineage>
</organism>
<dbReference type="AlphaFoldDB" id="A0A8J6BE84"/>
<evidence type="ECO:0000313" key="2">
    <source>
        <dbReference type="Proteomes" id="UP000770717"/>
    </source>
</evidence>
<reference evidence="1" key="1">
    <citation type="thesis" date="2020" institute="ProQuest LLC" country="789 East Eisenhower Parkway, Ann Arbor, MI, USA">
        <title>Comparative Genomics and Chromosome Evolution.</title>
        <authorList>
            <person name="Mudd A.B."/>
        </authorList>
    </citation>
    <scope>NUCLEOTIDE SEQUENCE</scope>
    <source>
        <strain evidence="1">HN-11 Male</strain>
        <tissue evidence="1">Kidney and liver</tissue>
    </source>
</reference>